<feature type="domain" description="Major facilitator superfamily (MFS) profile" evidence="8">
    <location>
        <begin position="26"/>
        <end position="441"/>
    </location>
</feature>
<evidence type="ECO:0000256" key="7">
    <source>
        <dbReference type="SAM" id="SignalP"/>
    </source>
</evidence>
<comment type="subcellular location">
    <subcellularLocation>
        <location evidence="1">Membrane</location>
        <topology evidence="1">Multi-pass membrane protein</topology>
    </subcellularLocation>
</comment>
<dbReference type="PROSITE" id="PS50850">
    <property type="entry name" value="MFS"/>
    <property type="match status" value="1"/>
</dbReference>
<sequence>MLVKTPTGTWLPAWVPQNTMVLMVLLLLCSMVQSATGGYDGSCLNGLNILPAYANYFVLDAATEGLNTAAIFLGAIPANLVGGMITDYFGRRLTIFWFSLGTLVGVILQGAAQNVAMFVVARVVLGFCSGVDGIAAAVYLNETFASRWRTWGAGTLNNFYYIGALIAAGITLGTSKWPNSTWSWRLPSLLQGIFSIICILILPFVPESPRWLVGQERLEEARIVVAQTNSNGDMDDPVSIAVYKEIVDTLHWEKTAGRSMSPLDMFRDKASRRRLLIGASPGVLTSSTGNIIASYYLGDELNTAGITSVLAQLKANVVLNVWCFACAVAGTQFIARWGRKPSAIVCQTLLIVTLYIIGGLSKVYADQTAVNPNGATHAVVYGNVACIFLFQGFYSLVYTPILNLYPVEVMNYSMRANGFAFMQFLLNCCALVLVYVMPIGM</sequence>
<keyword evidence="4 6" id="KW-1133">Transmembrane helix</keyword>
<feature type="transmembrane region" description="Helical" evidence="6">
    <location>
        <begin position="275"/>
        <end position="297"/>
    </location>
</feature>
<comment type="caution">
    <text evidence="9">The sequence shown here is derived from an EMBL/GenBank/DDBJ whole genome shotgun (WGS) entry which is preliminary data.</text>
</comment>
<dbReference type="Pfam" id="PF00083">
    <property type="entry name" value="Sugar_tr"/>
    <property type="match status" value="1"/>
</dbReference>
<dbReference type="GO" id="GO:0016020">
    <property type="term" value="C:membrane"/>
    <property type="evidence" value="ECO:0007669"/>
    <property type="project" value="UniProtKB-SubCell"/>
</dbReference>
<proteinExistence type="inferred from homology"/>
<dbReference type="InterPro" id="IPR036259">
    <property type="entry name" value="MFS_trans_sf"/>
</dbReference>
<feature type="signal peptide" evidence="7">
    <location>
        <begin position="1"/>
        <end position="37"/>
    </location>
</feature>
<dbReference type="Gene3D" id="1.20.1250.20">
    <property type="entry name" value="MFS general substrate transporter like domains"/>
    <property type="match status" value="1"/>
</dbReference>
<dbReference type="PANTHER" id="PTHR48022:SF31">
    <property type="entry name" value="HEXOSE TRANSPORTER"/>
    <property type="match status" value="1"/>
</dbReference>
<organism evidence="9 10">
    <name type="scientific">Kockovaella imperatae</name>
    <dbReference type="NCBI Taxonomy" id="4999"/>
    <lineage>
        <taxon>Eukaryota</taxon>
        <taxon>Fungi</taxon>
        <taxon>Dikarya</taxon>
        <taxon>Basidiomycota</taxon>
        <taxon>Agaricomycotina</taxon>
        <taxon>Tremellomycetes</taxon>
        <taxon>Tremellales</taxon>
        <taxon>Cuniculitremaceae</taxon>
        <taxon>Kockovaella</taxon>
    </lineage>
</organism>
<dbReference type="AlphaFoldDB" id="A0A1Y1UDD1"/>
<feature type="transmembrane region" description="Helical" evidence="6">
    <location>
        <begin position="342"/>
        <end position="360"/>
    </location>
</feature>
<dbReference type="RefSeq" id="XP_021869301.1">
    <property type="nucleotide sequence ID" value="XM_022016669.1"/>
</dbReference>
<evidence type="ECO:0000256" key="6">
    <source>
        <dbReference type="SAM" id="Phobius"/>
    </source>
</evidence>
<feature type="transmembrane region" description="Helical" evidence="6">
    <location>
        <begin position="380"/>
        <end position="405"/>
    </location>
</feature>
<evidence type="ECO:0000256" key="2">
    <source>
        <dbReference type="ARBA" id="ARBA00010992"/>
    </source>
</evidence>
<dbReference type="Proteomes" id="UP000193218">
    <property type="component" value="Unassembled WGS sequence"/>
</dbReference>
<reference evidence="9 10" key="1">
    <citation type="submission" date="2017-03" db="EMBL/GenBank/DDBJ databases">
        <title>Widespread Adenine N6-methylation of Active Genes in Fungi.</title>
        <authorList>
            <consortium name="DOE Joint Genome Institute"/>
            <person name="Mondo S.J."/>
            <person name="Dannebaum R.O."/>
            <person name="Kuo R.C."/>
            <person name="Louie K.B."/>
            <person name="Bewick A.J."/>
            <person name="Labutti K."/>
            <person name="Haridas S."/>
            <person name="Kuo A."/>
            <person name="Salamov A."/>
            <person name="Ahrendt S.R."/>
            <person name="Lau R."/>
            <person name="Bowen B.P."/>
            <person name="Lipzen A."/>
            <person name="Sullivan W."/>
            <person name="Andreopoulos W.B."/>
            <person name="Clum A."/>
            <person name="Lindquist E."/>
            <person name="Daum C."/>
            <person name="Northen T.R."/>
            <person name="Ramamoorthy G."/>
            <person name="Schmitz R.J."/>
            <person name="Gryganskyi A."/>
            <person name="Culley D."/>
            <person name="Magnuson J."/>
            <person name="James T.Y."/>
            <person name="O'Malley M.A."/>
            <person name="Stajich J.E."/>
            <person name="Spatafora J.W."/>
            <person name="Visel A."/>
            <person name="Grigoriev I.V."/>
        </authorList>
    </citation>
    <scope>NUCLEOTIDE SEQUENCE [LARGE SCALE GENOMIC DNA]</scope>
    <source>
        <strain evidence="9 10">NRRL Y-17943</strain>
    </source>
</reference>
<name>A0A1Y1UDD1_9TREE</name>
<dbReference type="GeneID" id="33558478"/>
<evidence type="ECO:0000256" key="5">
    <source>
        <dbReference type="ARBA" id="ARBA00023136"/>
    </source>
</evidence>
<feature type="transmembrane region" description="Helical" evidence="6">
    <location>
        <begin position="189"/>
        <end position="205"/>
    </location>
</feature>
<dbReference type="GO" id="GO:0005351">
    <property type="term" value="F:carbohydrate:proton symporter activity"/>
    <property type="evidence" value="ECO:0007669"/>
    <property type="project" value="TreeGrafter"/>
</dbReference>
<keyword evidence="7" id="KW-0732">Signal</keyword>
<evidence type="ECO:0000256" key="3">
    <source>
        <dbReference type="ARBA" id="ARBA00022692"/>
    </source>
</evidence>
<evidence type="ECO:0000313" key="10">
    <source>
        <dbReference type="Proteomes" id="UP000193218"/>
    </source>
</evidence>
<dbReference type="InterPro" id="IPR005828">
    <property type="entry name" value="MFS_sugar_transport-like"/>
</dbReference>
<dbReference type="InterPro" id="IPR050360">
    <property type="entry name" value="MFS_Sugar_Transporters"/>
</dbReference>
<feature type="transmembrane region" description="Helical" evidence="6">
    <location>
        <begin position="118"/>
        <end position="139"/>
    </location>
</feature>
<dbReference type="EMBL" id="NBSH01000012">
    <property type="protein sequence ID" value="ORX35085.1"/>
    <property type="molecule type" value="Genomic_DNA"/>
</dbReference>
<gene>
    <name evidence="9" type="ORF">BD324DRAFT_633857</name>
</gene>
<evidence type="ECO:0000313" key="9">
    <source>
        <dbReference type="EMBL" id="ORX35085.1"/>
    </source>
</evidence>
<dbReference type="InterPro" id="IPR020846">
    <property type="entry name" value="MFS_dom"/>
</dbReference>
<feature type="chain" id="PRO_5012440525" evidence="7">
    <location>
        <begin position="38"/>
        <end position="441"/>
    </location>
</feature>
<protein>
    <submittedName>
        <fullName evidence="9">Putative hexose carrier protein</fullName>
    </submittedName>
</protein>
<dbReference type="PROSITE" id="PS00217">
    <property type="entry name" value="SUGAR_TRANSPORT_2"/>
    <property type="match status" value="1"/>
</dbReference>
<feature type="transmembrane region" description="Helical" evidence="6">
    <location>
        <begin position="58"/>
        <end position="81"/>
    </location>
</feature>
<keyword evidence="5 6" id="KW-0472">Membrane</keyword>
<dbReference type="SUPFAM" id="SSF103473">
    <property type="entry name" value="MFS general substrate transporter"/>
    <property type="match status" value="1"/>
</dbReference>
<dbReference type="InParanoid" id="A0A1Y1UDD1"/>
<keyword evidence="10" id="KW-1185">Reference proteome</keyword>
<feature type="transmembrane region" description="Helical" evidence="6">
    <location>
        <begin position="93"/>
        <end position="112"/>
    </location>
</feature>
<evidence type="ECO:0000259" key="8">
    <source>
        <dbReference type="PROSITE" id="PS50850"/>
    </source>
</evidence>
<feature type="transmembrane region" description="Helical" evidence="6">
    <location>
        <begin position="417"/>
        <end position="437"/>
    </location>
</feature>
<accession>A0A1Y1UDD1</accession>
<dbReference type="OrthoDB" id="6133115at2759"/>
<keyword evidence="3 6" id="KW-0812">Transmembrane</keyword>
<evidence type="ECO:0000256" key="1">
    <source>
        <dbReference type="ARBA" id="ARBA00004141"/>
    </source>
</evidence>
<evidence type="ECO:0000256" key="4">
    <source>
        <dbReference type="ARBA" id="ARBA00022989"/>
    </source>
</evidence>
<dbReference type="PANTHER" id="PTHR48022">
    <property type="entry name" value="PLASTIDIC GLUCOSE TRANSPORTER 4"/>
    <property type="match status" value="1"/>
</dbReference>
<dbReference type="InterPro" id="IPR005829">
    <property type="entry name" value="Sugar_transporter_CS"/>
</dbReference>
<feature type="transmembrane region" description="Helical" evidence="6">
    <location>
        <begin position="317"/>
        <end position="335"/>
    </location>
</feature>
<feature type="transmembrane region" description="Helical" evidence="6">
    <location>
        <begin position="159"/>
        <end position="177"/>
    </location>
</feature>
<comment type="similarity">
    <text evidence="2">Belongs to the major facilitator superfamily. Sugar transporter (TC 2.A.1.1) family.</text>
</comment>